<dbReference type="AlphaFoldDB" id="A0A4Y2RV34"/>
<sequence>MRRAILTSGDVFIRGNTRPHSAVVIQQLLEQFKWDASDLSTYSPDLATSDFHIFPESKNWLGSQSFLKNWEIRSNFKAHLMFNHGGNVLRRGDRKAVTPI</sequence>
<evidence type="ECO:0000313" key="2">
    <source>
        <dbReference type="Proteomes" id="UP000499080"/>
    </source>
</evidence>
<dbReference type="Proteomes" id="UP000499080">
    <property type="component" value="Unassembled WGS sequence"/>
</dbReference>
<reference evidence="1 2" key="1">
    <citation type="journal article" date="2019" name="Sci. Rep.">
        <title>Orb-weaving spider Araneus ventricosus genome elucidates the spidroin gene catalogue.</title>
        <authorList>
            <person name="Kono N."/>
            <person name="Nakamura H."/>
            <person name="Ohtoshi R."/>
            <person name="Moran D.A.P."/>
            <person name="Shinohara A."/>
            <person name="Yoshida Y."/>
            <person name="Fujiwara M."/>
            <person name="Mori M."/>
            <person name="Tomita M."/>
            <person name="Arakawa K."/>
        </authorList>
    </citation>
    <scope>NUCLEOTIDE SEQUENCE [LARGE SCALE GENOMIC DNA]</scope>
</reference>
<name>A0A4Y2RV34_ARAVE</name>
<keyword evidence="2" id="KW-1185">Reference proteome</keyword>
<dbReference type="Gene3D" id="3.30.420.10">
    <property type="entry name" value="Ribonuclease H-like superfamily/Ribonuclease H"/>
    <property type="match status" value="1"/>
</dbReference>
<dbReference type="EMBL" id="BGPR01147806">
    <property type="protein sequence ID" value="GBN79727.1"/>
    <property type="molecule type" value="Genomic_DNA"/>
</dbReference>
<dbReference type="GO" id="GO:0003676">
    <property type="term" value="F:nucleic acid binding"/>
    <property type="evidence" value="ECO:0007669"/>
    <property type="project" value="InterPro"/>
</dbReference>
<protein>
    <submittedName>
        <fullName evidence="1">Uncharacterized protein</fullName>
    </submittedName>
</protein>
<dbReference type="InterPro" id="IPR036397">
    <property type="entry name" value="RNaseH_sf"/>
</dbReference>
<organism evidence="1 2">
    <name type="scientific">Araneus ventricosus</name>
    <name type="common">Orbweaver spider</name>
    <name type="synonym">Epeira ventricosa</name>
    <dbReference type="NCBI Taxonomy" id="182803"/>
    <lineage>
        <taxon>Eukaryota</taxon>
        <taxon>Metazoa</taxon>
        <taxon>Ecdysozoa</taxon>
        <taxon>Arthropoda</taxon>
        <taxon>Chelicerata</taxon>
        <taxon>Arachnida</taxon>
        <taxon>Araneae</taxon>
        <taxon>Araneomorphae</taxon>
        <taxon>Entelegynae</taxon>
        <taxon>Araneoidea</taxon>
        <taxon>Araneidae</taxon>
        <taxon>Araneus</taxon>
    </lineage>
</organism>
<accession>A0A4Y2RV34</accession>
<evidence type="ECO:0000313" key="1">
    <source>
        <dbReference type="EMBL" id="GBN79727.1"/>
    </source>
</evidence>
<proteinExistence type="predicted"/>
<comment type="caution">
    <text evidence="1">The sequence shown here is derived from an EMBL/GenBank/DDBJ whole genome shotgun (WGS) entry which is preliminary data.</text>
</comment>
<gene>
    <name evidence="1" type="ORF">AVEN_170146_1</name>
</gene>